<dbReference type="Proteomes" id="UP000236290">
    <property type="component" value="Unassembled WGS sequence"/>
</dbReference>
<dbReference type="EMBL" id="MTYI01000122">
    <property type="protein sequence ID" value="PNP51565.1"/>
    <property type="molecule type" value="Genomic_DNA"/>
</dbReference>
<proteinExistence type="predicted"/>
<reference evidence="1 2" key="1">
    <citation type="submission" date="2017-02" db="EMBL/GenBank/DDBJ databases">
        <title>Genomes of Trichoderma spp. with biocontrol activity.</title>
        <authorList>
            <person name="Gardiner D."/>
            <person name="Kazan K."/>
            <person name="Vos C."/>
            <person name="Harvey P."/>
        </authorList>
    </citation>
    <scope>NUCLEOTIDE SEQUENCE [LARGE SCALE GENOMIC DNA]</scope>
    <source>
        <strain evidence="1 2">Tr1</strain>
    </source>
</reference>
<accession>A0A2K0U1B2</accession>
<protein>
    <submittedName>
        <fullName evidence="1">Uncharacterized protein</fullName>
    </submittedName>
</protein>
<evidence type="ECO:0000313" key="2">
    <source>
        <dbReference type="Proteomes" id="UP000236290"/>
    </source>
</evidence>
<dbReference type="AlphaFoldDB" id="A0A2K0U1B2"/>
<sequence>MMGTPAGKTNDTTVYKAPEELSSNLDAAFEEILLKIDENLQSLAISSLKWLAFSFERLTIDLFTEIFAQYTDKSAPLDEAEKLSSPYIALKCLSGLVVVGEHHVWLAEASLKEYLTSNRIRRGPASAFSFTETVAHLHIAHSSLIHHLDCNPPGIPNPYENEEQTVSE</sequence>
<gene>
    <name evidence="1" type="ORF">THARTR1_07821</name>
</gene>
<comment type="caution">
    <text evidence="1">The sequence shown here is derived from an EMBL/GenBank/DDBJ whole genome shotgun (WGS) entry which is preliminary data.</text>
</comment>
<evidence type="ECO:0000313" key="1">
    <source>
        <dbReference type="EMBL" id="PNP51565.1"/>
    </source>
</evidence>
<organism evidence="1 2">
    <name type="scientific">Trichoderma harzianum</name>
    <name type="common">Hypocrea lixii</name>
    <dbReference type="NCBI Taxonomy" id="5544"/>
    <lineage>
        <taxon>Eukaryota</taxon>
        <taxon>Fungi</taxon>
        <taxon>Dikarya</taxon>
        <taxon>Ascomycota</taxon>
        <taxon>Pezizomycotina</taxon>
        <taxon>Sordariomycetes</taxon>
        <taxon>Hypocreomycetidae</taxon>
        <taxon>Hypocreales</taxon>
        <taxon>Hypocreaceae</taxon>
        <taxon>Trichoderma</taxon>
    </lineage>
</organism>
<name>A0A2K0U1B2_TRIHA</name>
<dbReference type="OrthoDB" id="1577640at2759"/>